<feature type="region of interest" description="Disordered" evidence="8">
    <location>
        <begin position="1"/>
        <end position="25"/>
    </location>
</feature>
<dbReference type="PROSITE" id="PS50048">
    <property type="entry name" value="ZN2_CY6_FUNGAL_2"/>
    <property type="match status" value="1"/>
</dbReference>
<dbReference type="GO" id="GO:0008270">
    <property type="term" value="F:zinc ion binding"/>
    <property type="evidence" value="ECO:0007669"/>
    <property type="project" value="InterPro"/>
</dbReference>
<dbReference type="InterPro" id="IPR036864">
    <property type="entry name" value="Zn2-C6_fun-type_DNA-bd_sf"/>
</dbReference>
<dbReference type="GO" id="GO:0001228">
    <property type="term" value="F:DNA-binding transcription activator activity, RNA polymerase II-specific"/>
    <property type="evidence" value="ECO:0007669"/>
    <property type="project" value="TreeGrafter"/>
</dbReference>
<evidence type="ECO:0000259" key="9">
    <source>
        <dbReference type="PROSITE" id="PS50048"/>
    </source>
</evidence>
<dbReference type="Pfam" id="PF00172">
    <property type="entry name" value="Zn_clus"/>
    <property type="match status" value="1"/>
</dbReference>
<evidence type="ECO:0000313" key="10">
    <source>
        <dbReference type="EMBL" id="KAF2134067.1"/>
    </source>
</evidence>
<dbReference type="GO" id="GO:0005634">
    <property type="term" value="C:nucleus"/>
    <property type="evidence" value="ECO:0007669"/>
    <property type="project" value="TreeGrafter"/>
</dbReference>
<feature type="domain" description="Zn(2)-C6 fungal-type" evidence="9">
    <location>
        <begin position="34"/>
        <end position="66"/>
    </location>
</feature>
<dbReference type="GeneID" id="54406861"/>
<dbReference type="Pfam" id="PF04082">
    <property type="entry name" value="Fungal_trans"/>
    <property type="match status" value="1"/>
</dbReference>
<dbReference type="OrthoDB" id="4236860at2759"/>
<dbReference type="PROSITE" id="PS00463">
    <property type="entry name" value="ZN2_CY6_FUNGAL_1"/>
    <property type="match status" value="1"/>
</dbReference>
<dbReference type="RefSeq" id="XP_033528454.1">
    <property type="nucleotide sequence ID" value="XM_033666429.1"/>
</dbReference>
<gene>
    <name evidence="10" type="ORF">P153DRAFT_353273</name>
</gene>
<keyword evidence="5" id="KW-0804">Transcription</keyword>
<evidence type="ECO:0000256" key="6">
    <source>
        <dbReference type="ARBA" id="ARBA00023242"/>
    </source>
</evidence>
<dbReference type="AlphaFoldDB" id="A0A6A6AT88"/>
<keyword evidence="11" id="KW-1185">Reference proteome</keyword>
<dbReference type="InterPro" id="IPR007219">
    <property type="entry name" value="XnlR_reg_dom"/>
</dbReference>
<keyword evidence="1" id="KW-0479">Metal-binding</keyword>
<keyword evidence="6" id="KW-0539">Nucleus</keyword>
<dbReference type="CDD" id="cd00067">
    <property type="entry name" value="GAL4"/>
    <property type="match status" value="1"/>
</dbReference>
<dbReference type="SUPFAM" id="SSF57701">
    <property type="entry name" value="Zn2/Cys6 DNA-binding domain"/>
    <property type="match status" value="1"/>
</dbReference>
<feature type="coiled-coil region" evidence="7">
    <location>
        <begin position="106"/>
        <end position="133"/>
    </location>
</feature>
<dbReference type="InterPro" id="IPR051430">
    <property type="entry name" value="Fungal_TF_Env_Response"/>
</dbReference>
<keyword evidence="7" id="KW-0175">Coiled coil</keyword>
<sequence>MSARDTEAESGGNSVDGYNGSPEKRTKKKRRVLSCFACRDRKMKCDRIYPVCGRCQKTGRADQCAYDSRLLDRPRSNGMVLLEGVAASSATSEQRTAEIHEDNASSDTLRWKLRVQERRIEMLERELITKESRTQSQYNVHLPEEPEIKSESMIRGKGLRTQFHGPTSVMTMISKDRALQAFTREALVMDQSLSITRAGFRSIRDRRKANLKEVGARSHGIDAEVFAALPEKSIVDTHVSTYFQTWETTYRILHELSFFDQYQKFWEHAPGDYSQTSFAALLVLMIASTKCLAPKDDIFEGDSTVDREAASCLINIYENWVNRQSRKRLDLLFFQLHCMALLAKRTNCVKIKQDWVSTGEVVRLAMASGMHRDTGGKISEFEKEMKKRIWATIMEFELQSSLETGLQSSLTDLYFDTPPPVNLPDHALVPDSQHMPATLPIENFTPTSFLAVSLESLPLRIHLTQLLNNPNVHLRYDEVLRYDAQLHAFLSSLPVWDDPRATIPSALLDLQLRQYLLIMHRPYAKLAMQNQRFIYSFTACVEAASSIISAHDRLVHKGILALSNLRNDVLRVGIGLSQVVYQNCEFDNSTGPSSSSSTQSCPHIADGTTCRAGSTSAKDGMPDDSLYLAVLPRESFLVRTLIVSSVELLGRAHYIFERKVKRLGTGYMEYWPLSAAISMLPSPPMSSQQATLIESIAIPNEDLRSRYTKALDSFKSLTSEVMSRQKDPAIVSIPSLRNKTSNALPLDSMTGTSFGSPLVTIDDAPYPPIPCLAGGIDASTTSTSNFDVLHDTQLDFGGWKFPDFWEFDLAGDF</sequence>
<dbReference type="CDD" id="cd12148">
    <property type="entry name" value="fungal_TF_MHR"/>
    <property type="match status" value="1"/>
</dbReference>
<accession>A0A6A6AT88</accession>
<keyword evidence="2" id="KW-0862">Zinc</keyword>
<dbReference type="Gene3D" id="4.10.240.10">
    <property type="entry name" value="Zn(2)-C6 fungal-type DNA-binding domain"/>
    <property type="match status" value="1"/>
</dbReference>
<evidence type="ECO:0000313" key="11">
    <source>
        <dbReference type="Proteomes" id="UP000799771"/>
    </source>
</evidence>
<evidence type="ECO:0000256" key="2">
    <source>
        <dbReference type="ARBA" id="ARBA00022833"/>
    </source>
</evidence>
<dbReference type="PANTHER" id="PTHR31944:SF130">
    <property type="entry name" value="ZN(II)2CYS6 TRANSCRIPTION FACTO (EUROFUNG)"/>
    <property type="match status" value="1"/>
</dbReference>
<dbReference type="SMART" id="SM00066">
    <property type="entry name" value="GAL4"/>
    <property type="match status" value="1"/>
</dbReference>
<reference evidence="10" key="1">
    <citation type="journal article" date="2020" name="Stud. Mycol.">
        <title>101 Dothideomycetes genomes: a test case for predicting lifestyles and emergence of pathogens.</title>
        <authorList>
            <person name="Haridas S."/>
            <person name="Albert R."/>
            <person name="Binder M."/>
            <person name="Bloem J."/>
            <person name="Labutti K."/>
            <person name="Salamov A."/>
            <person name="Andreopoulos B."/>
            <person name="Baker S."/>
            <person name="Barry K."/>
            <person name="Bills G."/>
            <person name="Bluhm B."/>
            <person name="Cannon C."/>
            <person name="Castanera R."/>
            <person name="Culley D."/>
            <person name="Daum C."/>
            <person name="Ezra D."/>
            <person name="Gonzalez J."/>
            <person name="Henrissat B."/>
            <person name="Kuo A."/>
            <person name="Liang C."/>
            <person name="Lipzen A."/>
            <person name="Lutzoni F."/>
            <person name="Magnuson J."/>
            <person name="Mondo S."/>
            <person name="Nolan M."/>
            <person name="Ohm R."/>
            <person name="Pangilinan J."/>
            <person name="Park H.-J."/>
            <person name="Ramirez L."/>
            <person name="Alfaro M."/>
            <person name="Sun H."/>
            <person name="Tritt A."/>
            <person name="Yoshinaga Y."/>
            <person name="Zwiers L.-H."/>
            <person name="Turgeon B."/>
            <person name="Goodwin S."/>
            <person name="Spatafora J."/>
            <person name="Crous P."/>
            <person name="Grigoriev I."/>
        </authorList>
    </citation>
    <scope>NUCLEOTIDE SEQUENCE</scope>
    <source>
        <strain evidence="10">CBS 119687</strain>
    </source>
</reference>
<dbReference type="InterPro" id="IPR001138">
    <property type="entry name" value="Zn2Cys6_DnaBD"/>
</dbReference>
<dbReference type="Proteomes" id="UP000799771">
    <property type="component" value="Unassembled WGS sequence"/>
</dbReference>
<keyword evidence="4" id="KW-0238">DNA-binding</keyword>
<keyword evidence="3" id="KW-0805">Transcription regulation</keyword>
<evidence type="ECO:0000256" key="7">
    <source>
        <dbReference type="SAM" id="Coils"/>
    </source>
</evidence>
<evidence type="ECO:0000256" key="5">
    <source>
        <dbReference type="ARBA" id="ARBA00023163"/>
    </source>
</evidence>
<evidence type="ECO:0000256" key="1">
    <source>
        <dbReference type="ARBA" id="ARBA00022723"/>
    </source>
</evidence>
<evidence type="ECO:0000256" key="3">
    <source>
        <dbReference type="ARBA" id="ARBA00023015"/>
    </source>
</evidence>
<organism evidence="10 11">
    <name type="scientific">Dothidotthia symphoricarpi CBS 119687</name>
    <dbReference type="NCBI Taxonomy" id="1392245"/>
    <lineage>
        <taxon>Eukaryota</taxon>
        <taxon>Fungi</taxon>
        <taxon>Dikarya</taxon>
        <taxon>Ascomycota</taxon>
        <taxon>Pezizomycotina</taxon>
        <taxon>Dothideomycetes</taxon>
        <taxon>Pleosporomycetidae</taxon>
        <taxon>Pleosporales</taxon>
        <taxon>Dothidotthiaceae</taxon>
        <taxon>Dothidotthia</taxon>
    </lineage>
</organism>
<dbReference type="EMBL" id="ML977498">
    <property type="protein sequence ID" value="KAF2134067.1"/>
    <property type="molecule type" value="Genomic_DNA"/>
</dbReference>
<dbReference type="SMART" id="SM00906">
    <property type="entry name" value="Fungal_trans"/>
    <property type="match status" value="1"/>
</dbReference>
<proteinExistence type="predicted"/>
<evidence type="ECO:0000256" key="8">
    <source>
        <dbReference type="SAM" id="MobiDB-lite"/>
    </source>
</evidence>
<dbReference type="GO" id="GO:0000978">
    <property type="term" value="F:RNA polymerase II cis-regulatory region sequence-specific DNA binding"/>
    <property type="evidence" value="ECO:0007669"/>
    <property type="project" value="TreeGrafter"/>
</dbReference>
<evidence type="ECO:0000256" key="4">
    <source>
        <dbReference type="ARBA" id="ARBA00023125"/>
    </source>
</evidence>
<dbReference type="PANTHER" id="PTHR31944">
    <property type="entry name" value="HEME-RESPONSIVE ZINC FINGER TRANSCRIPTION FACTOR HAP1"/>
    <property type="match status" value="1"/>
</dbReference>
<dbReference type="GO" id="GO:0006351">
    <property type="term" value="P:DNA-templated transcription"/>
    <property type="evidence" value="ECO:0007669"/>
    <property type="project" value="InterPro"/>
</dbReference>
<name>A0A6A6AT88_9PLEO</name>
<protein>
    <recommendedName>
        <fullName evidence="9">Zn(2)-C6 fungal-type domain-containing protein</fullName>
    </recommendedName>
</protein>